<sequence length="103" mass="11911">MPRHGRSFVLFPRSKEQSRNSENDIIEDHPPRRKSPYFRCCQSTMISGILYSAAVFVARSPMLSLLRQFPNRQSSLNSIPLHYHILTRPLRPHVTTKGPPRSI</sequence>
<dbReference type="GeneID" id="36539034"/>
<dbReference type="AlphaFoldDB" id="A0A2I1CPM4"/>
<protein>
    <submittedName>
        <fullName evidence="2">Uncharacterized protein</fullName>
    </submittedName>
</protein>
<dbReference type="RefSeq" id="XP_024688158.1">
    <property type="nucleotide sequence ID" value="XM_024831697.1"/>
</dbReference>
<name>A0A2I1CPM4_ASPN1</name>
<reference evidence="3" key="1">
    <citation type="journal article" date="2018" name="Proc. Natl. Acad. Sci. U.S.A.">
        <title>Linking secondary metabolites to gene clusters through genome sequencing of six diverse Aspergillus species.</title>
        <authorList>
            <person name="Kaerboelling I."/>
            <person name="Vesth T.C."/>
            <person name="Frisvad J.C."/>
            <person name="Nybo J.L."/>
            <person name="Theobald S."/>
            <person name="Kuo A."/>
            <person name="Bowyer P."/>
            <person name="Matsuda Y."/>
            <person name="Mondo S."/>
            <person name="Lyhne E.K."/>
            <person name="Kogle M.E."/>
            <person name="Clum A."/>
            <person name="Lipzen A."/>
            <person name="Salamov A."/>
            <person name="Ngan C.Y."/>
            <person name="Daum C."/>
            <person name="Chiniquy J."/>
            <person name="Barry K."/>
            <person name="LaButti K."/>
            <person name="Haridas S."/>
            <person name="Simmons B.A."/>
            <person name="Magnuson J.K."/>
            <person name="Mortensen U.H."/>
            <person name="Larsen T.O."/>
            <person name="Grigoriev I.V."/>
            <person name="Baker S.E."/>
            <person name="Andersen M.R."/>
        </authorList>
    </citation>
    <scope>NUCLEOTIDE SEQUENCE [LARGE SCALE GENOMIC DNA]</scope>
    <source>
        <strain evidence="3">IBT 16806</strain>
    </source>
</reference>
<feature type="compositionally biased region" description="Basic and acidic residues" evidence="1">
    <location>
        <begin position="13"/>
        <end position="30"/>
    </location>
</feature>
<dbReference type="VEuPathDB" id="FungiDB:P174DRAFT_51064"/>
<evidence type="ECO:0000313" key="2">
    <source>
        <dbReference type="EMBL" id="PKX99563.1"/>
    </source>
</evidence>
<evidence type="ECO:0000313" key="3">
    <source>
        <dbReference type="Proteomes" id="UP000234474"/>
    </source>
</evidence>
<proteinExistence type="predicted"/>
<accession>A0A2I1CPM4</accession>
<keyword evidence="3" id="KW-1185">Reference proteome</keyword>
<organism evidence="2 3">
    <name type="scientific">Aspergillus novofumigatus (strain IBT 16806)</name>
    <dbReference type="NCBI Taxonomy" id="1392255"/>
    <lineage>
        <taxon>Eukaryota</taxon>
        <taxon>Fungi</taxon>
        <taxon>Dikarya</taxon>
        <taxon>Ascomycota</taxon>
        <taxon>Pezizomycotina</taxon>
        <taxon>Eurotiomycetes</taxon>
        <taxon>Eurotiomycetidae</taxon>
        <taxon>Eurotiales</taxon>
        <taxon>Aspergillaceae</taxon>
        <taxon>Aspergillus</taxon>
        <taxon>Aspergillus subgen. Fumigati</taxon>
    </lineage>
</organism>
<feature type="region of interest" description="Disordered" evidence="1">
    <location>
        <begin position="1"/>
        <end position="34"/>
    </location>
</feature>
<dbReference type="Proteomes" id="UP000234474">
    <property type="component" value="Unassembled WGS sequence"/>
</dbReference>
<dbReference type="EMBL" id="MSZS01000001">
    <property type="protein sequence ID" value="PKX99563.1"/>
    <property type="molecule type" value="Genomic_DNA"/>
</dbReference>
<evidence type="ECO:0000256" key="1">
    <source>
        <dbReference type="SAM" id="MobiDB-lite"/>
    </source>
</evidence>
<comment type="caution">
    <text evidence="2">The sequence shown here is derived from an EMBL/GenBank/DDBJ whole genome shotgun (WGS) entry which is preliminary data.</text>
</comment>
<gene>
    <name evidence="2" type="ORF">P174DRAFT_51064</name>
</gene>